<gene>
    <name evidence="14" type="ORF">FIBRA_04207</name>
</gene>
<evidence type="ECO:0000256" key="11">
    <source>
        <dbReference type="SAM" id="Coils"/>
    </source>
</evidence>
<name>J4GNZ4_9APHY</name>
<dbReference type="OrthoDB" id="5575062at2759"/>
<keyword evidence="8 10" id="KW-0539">Nucleus</keyword>
<dbReference type="GO" id="GO:0016887">
    <property type="term" value="F:ATP hydrolysis activity"/>
    <property type="evidence" value="ECO:0007669"/>
    <property type="project" value="InterPro"/>
</dbReference>
<feature type="region of interest" description="Disordered" evidence="12">
    <location>
        <begin position="430"/>
        <end position="458"/>
    </location>
</feature>
<feature type="compositionally biased region" description="Basic and acidic residues" evidence="12">
    <location>
        <begin position="431"/>
        <end position="458"/>
    </location>
</feature>
<dbReference type="Proteomes" id="UP000006352">
    <property type="component" value="Unassembled WGS sequence"/>
</dbReference>
<dbReference type="GO" id="GO:0005524">
    <property type="term" value="F:ATP binding"/>
    <property type="evidence" value="ECO:0007669"/>
    <property type="project" value="InterPro"/>
</dbReference>
<organism evidence="14 15">
    <name type="scientific">Fibroporia radiculosa</name>
    <dbReference type="NCBI Taxonomy" id="599839"/>
    <lineage>
        <taxon>Eukaryota</taxon>
        <taxon>Fungi</taxon>
        <taxon>Dikarya</taxon>
        <taxon>Basidiomycota</taxon>
        <taxon>Agaricomycotina</taxon>
        <taxon>Agaricomycetes</taxon>
        <taxon>Polyporales</taxon>
        <taxon>Fibroporiaceae</taxon>
        <taxon>Fibroporia</taxon>
    </lineage>
</organism>
<dbReference type="GO" id="GO:0003677">
    <property type="term" value="F:DNA binding"/>
    <property type="evidence" value="ECO:0007669"/>
    <property type="project" value="TreeGrafter"/>
</dbReference>
<protein>
    <recommendedName>
        <fullName evidence="10">Structural maintenance of chromosomes protein</fullName>
    </recommendedName>
</protein>
<proteinExistence type="inferred from homology"/>
<evidence type="ECO:0000256" key="2">
    <source>
        <dbReference type="ARBA" id="ARBA00004286"/>
    </source>
</evidence>
<dbReference type="CDD" id="cd03275">
    <property type="entry name" value="ABC_SMC1_euk"/>
    <property type="match status" value="2"/>
</dbReference>
<comment type="similarity">
    <text evidence="3">Belongs to the SMC family. SMC1 subfamily.</text>
</comment>
<dbReference type="FunCoup" id="J4GNZ4">
    <property type="interactions" value="520"/>
</dbReference>
<dbReference type="STRING" id="599839.J4GNZ4"/>
<dbReference type="InterPro" id="IPR010935">
    <property type="entry name" value="SMC_hinge"/>
</dbReference>
<feature type="compositionally biased region" description="Basic and acidic residues" evidence="12">
    <location>
        <begin position="322"/>
        <end position="348"/>
    </location>
</feature>
<dbReference type="RefSeq" id="XP_012181413.1">
    <property type="nucleotide sequence ID" value="XM_012326023.1"/>
</dbReference>
<reference evidence="14 15" key="1">
    <citation type="journal article" date="2012" name="Appl. Environ. Microbiol.">
        <title>Short-read sequencing for genomic analysis of the brown rot fungus Fibroporia radiculosa.</title>
        <authorList>
            <person name="Tang J.D."/>
            <person name="Perkins A.D."/>
            <person name="Sonstegard T.S."/>
            <person name="Schroeder S.G."/>
            <person name="Burgess S.C."/>
            <person name="Diehl S.V."/>
        </authorList>
    </citation>
    <scope>NUCLEOTIDE SEQUENCE [LARGE SCALE GENOMIC DNA]</scope>
    <source>
        <strain evidence="14 15">TFFH 294</strain>
    </source>
</reference>
<dbReference type="SUPFAM" id="SSF52540">
    <property type="entry name" value="P-loop containing nucleoside triphosphate hydrolases"/>
    <property type="match status" value="1"/>
</dbReference>
<keyword evidence="5" id="KW-0132">Cell division</keyword>
<dbReference type="Gene3D" id="3.40.50.300">
    <property type="entry name" value="P-loop containing nucleotide triphosphate hydrolases"/>
    <property type="match status" value="2"/>
</dbReference>
<sequence length="1210" mass="138227">MPLIRIEVSDFKSYRGHQVIGPFRNFTSVIGPNGAGKSNLMDAISFVLGVKSAQLRSSQLKDLVYRGRRLASSDDAEQEEEDDREEVGDGDARRAWVLAVFQDSKDKEWKFQRTISTSGASEYRLNGQVVTYSAYNAALVSHNILVKAKNFLVFQGDVEAVASQSPKELSRLIDQISGSLELAGEYDKAKEAQERATENATFNFTKRRGIAGEIKQYKEQKSEAERFEAMCQERDEMILHRILFKLFHIQKALDEHVQAIKDQNRALTGLRDEQRQHNQAFEEARAEQARARSAVMQKEKRIKKAEKALEAKRPDLVQVDAQIKHSERRRDNASKEKEKAEQAAQKQRDQLRVLQADLDRVQRAANDAQGRFILPKTQRRAAQSNLSLSEESLEEYRRLKAQASVLAVEERQSLDTLTRDEKTASRTLAQLKDKHEQQTQQAEKLRQDRQTQNDKKAEAQAKVAEVNEALTKAKQELDNQHAERTRITKLENEINEKLLDVHNKLLQAGVDQKESEKESRMKETLMNLQRIFPGVRGRVIDLCKPTQRKYETAVSVVLGRNIDAIVVDEEKTAIDCIEYMRNQRAGQATFIPLDTIQAKPINDKYRSFAKGARLALDIIQYEPAVERAMHHACGNALVCDTLEIARYVCYEKGQEVKGLQRVRDNLMSQLRDLNKSKPRGQADDNLINEISRLESAQTVAKDDLAACKLRLDGIKDELKHVDREIRRSEPELRTAQTAYNSLKERVDELASIINAAEDEIFASFCETIRVPNIREYEERQLKVAQAESEARLQFDTQIARLTHQSKFVEEQLHMTEDRLRTIESVVNTEDENITKYIESQANIREEISSAEQSLDKLQDELKESNEVLEAKSKVVEQLKRTTMKAGKVLDQALKDIANRNDEIEKLGLERSSIYRKCRLDEVRLPLIEGNLKNVPMEENLREEVAMDVDEEEEGSQHAKRIPDYGIEVNFESLEEDEREDGSNETLAELDASISKLNGEIEHMAPNLKAMDRLDDVENKLMETEREADKARKDSKSARDHFNDVKRRRCELFNKAYSHISERIDQVYKDLTKGKAAPMGGVAYLSLEDSEEPYTAGIKYHAMPPMKRFRDMEQLSGGEKTIAALALLFAIHSYQPSPFFVLDEVDAALDNTNVAKIANYIRSHASESFQFVVISLKGSLYERSNSLVGIYRDQEVNSSRTLTLDLTQYDE</sequence>
<evidence type="ECO:0000256" key="12">
    <source>
        <dbReference type="SAM" id="MobiDB-lite"/>
    </source>
</evidence>
<feature type="region of interest" description="Disordered" evidence="12">
    <location>
        <begin position="316"/>
        <end position="348"/>
    </location>
</feature>
<dbReference type="InterPro" id="IPR027417">
    <property type="entry name" value="P-loop_NTPase"/>
</dbReference>
<dbReference type="GO" id="GO:0005634">
    <property type="term" value="C:nucleus"/>
    <property type="evidence" value="ECO:0007669"/>
    <property type="project" value="UniProtKB-SubCell"/>
</dbReference>
<accession>J4GNZ4</accession>
<evidence type="ECO:0000256" key="8">
    <source>
        <dbReference type="ARBA" id="ARBA00023242"/>
    </source>
</evidence>
<evidence type="ECO:0000256" key="7">
    <source>
        <dbReference type="ARBA" id="ARBA00023054"/>
    </source>
</evidence>
<keyword evidence="9" id="KW-0131">Cell cycle</keyword>
<feature type="coiled-coil region" evidence="11">
    <location>
        <begin position="732"/>
        <end position="759"/>
    </location>
</feature>
<comment type="subcellular location">
    <subcellularLocation>
        <location evidence="2">Chromosome</location>
    </subcellularLocation>
    <subcellularLocation>
        <location evidence="1 10">Nucleus</location>
    </subcellularLocation>
</comment>
<dbReference type="GO" id="GO:0051301">
    <property type="term" value="P:cell division"/>
    <property type="evidence" value="ECO:0007669"/>
    <property type="project" value="UniProtKB-KW"/>
</dbReference>
<evidence type="ECO:0000256" key="4">
    <source>
        <dbReference type="ARBA" id="ARBA00022454"/>
    </source>
</evidence>
<dbReference type="PANTHER" id="PTHR18937">
    <property type="entry name" value="STRUCTURAL MAINTENANCE OF CHROMOSOMES SMC FAMILY MEMBER"/>
    <property type="match status" value="1"/>
</dbReference>
<dbReference type="InParanoid" id="J4GNZ4"/>
<evidence type="ECO:0000256" key="5">
    <source>
        <dbReference type="ARBA" id="ARBA00022618"/>
    </source>
</evidence>
<evidence type="ECO:0000256" key="3">
    <source>
        <dbReference type="ARBA" id="ARBA00005597"/>
    </source>
</evidence>
<dbReference type="GO" id="GO:0007062">
    <property type="term" value="P:sister chromatid cohesion"/>
    <property type="evidence" value="ECO:0007669"/>
    <property type="project" value="InterPro"/>
</dbReference>
<evidence type="ECO:0000256" key="1">
    <source>
        <dbReference type="ARBA" id="ARBA00004123"/>
    </source>
</evidence>
<dbReference type="AlphaFoldDB" id="J4GNZ4"/>
<dbReference type="GO" id="GO:0008278">
    <property type="term" value="C:cohesin complex"/>
    <property type="evidence" value="ECO:0007669"/>
    <property type="project" value="InterPro"/>
</dbReference>
<dbReference type="InterPro" id="IPR024704">
    <property type="entry name" value="SMC"/>
</dbReference>
<dbReference type="PANTHER" id="PTHR18937:SF12">
    <property type="entry name" value="STRUCTURAL MAINTENANCE OF CHROMOSOMES PROTEIN"/>
    <property type="match status" value="1"/>
</dbReference>
<evidence type="ECO:0000256" key="9">
    <source>
        <dbReference type="ARBA" id="ARBA00023306"/>
    </source>
</evidence>
<feature type="coiled-coil region" evidence="11">
    <location>
        <begin position="1006"/>
        <end position="1040"/>
    </location>
</feature>
<keyword evidence="4" id="KW-0158">Chromosome</keyword>
<evidence type="ECO:0000259" key="13">
    <source>
        <dbReference type="SMART" id="SM00968"/>
    </source>
</evidence>
<dbReference type="InterPro" id="IPR028468">
    <property type="entry name" value="Smc1_ABC"/>
</dbReference>
<dbReference type="HOGENOM" id="CLU_001042_0_1_1"/>
<dbReference type="GeneID" id="24097041"/>
<dbReference type="InterPro" id="IPR036277">
    <property type="entry name" value="SMC_hinge_sf"/>
</dbReference>
<feature type="domain" description="SMC hinge" evidence="13">
    <location>
        <begin position="533"/>
        <end position="649"/>
    </location>
</feature>
<keyword evidence="15" id="KW-1185">Reference proteome</keyword>
<dbReference type="Pfam" id="PF02463">
    <property type="entry name" value="SMC_N"/>
    <property type="match status" value="1"/>
</dbReference>
<dbReference type="Gene3D" id="1.20.1060.20">
    <property type="match status" value="1"/>
</dbReference>
<keyword evidence="7 11" id="KW-0175">Coiled coil</keyword>
<dbReference type="PIRSF" id="PIRSF005719">
    <property type="entry name" value="SMC"/>
    <property type="match status" value="1"/>
</dbReference>
<keyword evidence="6" id="KW-0498">Mitosis</keyword>
<feature type="coiled-coil region" evidence="11">
    <location>
        <begin position="840"/>
        <end position="909"/>
    </location>
</feature>
<dbReference type="InterPro" id="IPR003395">
    <property type="entry name" value="RecF/RecN/SMC_N"/>
</dbReference>
<evidence type="ECO:0000256" key="10">
    <source>
        <dbReference type="PIRNR" id="PIRNR005719"/>
    </source>
</evidence>
<dbReference type="SUPFAM" id="SSF75553">
    <property type="entry name" value="Smc hinge domain"/>
    <property type="match status" value="1"/>
</dbReference>
<evidence type="ECO:0000313" key="14">
    <source>
        <dbReference type="EMBL" id="CCM02130.1"/>
    </source>
</evidence>
<dbReference type="Pfam" id="PF06470">
    <property type="entry name" value="SMC_hinge"/>
    <property type="match status" value="1"/>
</dbReference>
<dbReference type="EMBL" id="HE797064">
    <property type="protein sequence ID" value="CCM02130.1"/>
    <property type="molecule type" value="Genomic_DNA"/>
</dbReference>
<evidence type="ECO:0000313" key="15">
    <source>
        <dbReference type="Proteomes" id="UP000006352"/>
    </source>
</evidence>
<evidence type="ECO:0000256" key="6">
    <source>
        <dbReference type="ARBA" id="ARBA00022776"/>
    </source>
</evidence>
<dbReference type="SMART" id="SM00968">
    <property type="entry name" value="SMC_hinge"/>
    <property type="match status" value="1"/>
</dbReference>